<keyword evidence="2" id="KW-1185">Reference proteome</keyword>
<reference evidence="1 2" key="1">
    <citation type="journal article" date="2018" name="Front. Plant Sci.">
        <title>Red Clover (Trifolium pratense) and Zigzag Clover (T. medium) - A Picture of Genomic Similarities and Differences.</title>
        <authorList>
            <person name="Dluhosova J."/>
            <person name="Istvanek J."/>
            <person name="Nedelnik J."/>
            <person name="Repkova J."/>
        </authorList>
    </citation>
    <scope>NUCLEOTIDE SEQUENCE [LARGE SCALE GENOMIC DNA]</scope>
    <source>
        <strain evidence="2">cv. 10/8</strain>
        <tissue evidence="1">Leaf</tissue>
    </source>
</reference>
<sequence length="33" mass="3693">FEPSGCLSSSTTRVSSWARLEEAALPRQRTRGR</sequence>
<accession>A0A392S977</accession>
<name>A0A392S977_9FABA</name>
<proteinExistence type="predicted"/>
<feature type="non-terminal residue" evidence="1">
    <location>
        <position position="1"/>
    </location>
</feature>
<protein>
    <submittedName>
        <fullName evidence="1">Uncharacterized protein</fullName>
    </submittedName>
</protein>
<evidence type="ECO:0000313" key="1">
    <source>
        <dbReference type="EMBL" id="MCI44406.1"/>
    </source>
</evidence>
<comment type="caution">
    <text evidence="1">The sequence shown here is derived from an EMBL/GenBank/DDBJ whole genome shotgun (WGS) entry which is preliminary data.</text>
</comment>
<evidence type="ECO:0000313" key="2">
    <source>
        <dbReference type="Proteomes" id="UP000265520"/>
    </source>
</evidence>
<dbReference type="AlphaFoldDB" id="A0A392S977"/>
<dbReference type="EMBL" id="LXQA010330162">
    <property type="protein sequence ID" value="MCI44406.1"/>
    <property type="molecule type" value="Genomic_DNA"/>
</dbReference>
<dbReference type="Proteomes" id="UP000265520">
    <property type="component" value="Unassembled WGS sequence"/>
</dbReference>
<organism evidence="1 2">
    <name type="scientific">Trifolium medium</name>
    <dbReference type="NCBI Taxonomy" id="97028"/>
    <lineage>
        <taxon>Eukaryota</taxon>
        <taxon>Viridiplantae</taxon>
        <taxon>Streptophyta</taxon>
        <taxon>Embryophyta</taxon>
        <taxon>Tracheophyta</taxon>
        <taxon>Spermatophyta</taxon>
        <taxon>Magnoliopsida</taxon>
        <taxon>eudicotyledons</taxon>
        <taxon>Gunneridae</taxon>
        <taxon>Pentapetalae</taxon>
        <taxon>rosids</taxon>
        <taxon>fabids</taxon>
        <taxon>Fabales</taxon>
        <taxon>Fabaceae</taxon>
        <taxon>Papilionoideae</taxon>
        <taxon>50 kb inversion clade</taxon>
        <taxon>NPAAA clade</taxon>
        <taxon>Hologalegina</taxon>
        <taxon>IRL clade</taxon>
        <taxon>Trifolieae</taxon>
        <taxon>Trifolium</taxon>
    </lineage>
</organism>